<evidence type="ECO:0000259" key="1">
    <source>
        <dbReference type="PROSITE" id="PS50943"/>
    </source>
</evidence>
<dbReference type="PROSITE" id="PS50943">
    <property type="entry name" value="HTH_CROC1"/>
    <property type="match status" value="1"/>
</dbReference>
<dbReference type="EMBL" id="JBHUMZ010000013">
    <property type="protein sequence ID" value="MFD2638100.1"/>
    <property type="molecule type" value="Genomic_DNA"/>
</dbReference>
<dbReference type="InterPro" id="IPR010982">
    <property type="entry name" value="Lambda_DNA-bd_dom_sf"/>
</dbReference>
<organism evidence="2 3">
    <name type="scientific">Piscibacillus salipiscarius</name>
    <dbReference type="NCBI Taxonomy" id="299480"/>
    <lineage>
        <taxon>Bacteria</taxon>
        <taxon>Bacillati</taxon>
        <taxon>Bacillota</taxon>
        <taxon>Bacilli</taxon>
        <taxon>Bacillales</taxon>
        <taxon>Bacillaceae</taxon>
        <taxon>Piscibacillus</taxon>
    </lineage>
</organism>
<evidence type="ECO:0000313" key="3">
    <source>
        <dbReference type="Proteomes" id="UP001597452"/>
    </source>
</evidence>
<proteinExistence type="predicted"/>
<name>A0ABW5Q8T3_9BACI</name>
<dbReference type="SMART" id="SM00530">
    <property type="entry name" value="HTH_XRE"/>
    <property type="match status" value="1"/>
</dbReference>
<dbReference type="InterPro" id="IPR001387">
    <property type="entry name" value="Cro/C1-type_HTH"/>
</dbReference>
<accession>A0ABW5Q8T3</accession>
<dbReference type="CDD" id="cd00093">
    <property type="entry name" value="HTH_XRE"/>
    <property type="match status" value="1"/>
</dbReference>
<keyword evidence="3" id="KW-1185">Reference proteome</keyword>
<sequence>MEISNLDFSRLLKEARAKKGVTFEETGRGISCSPSYVYRLEKGDRKMPSYSFVQNVINYFELTENDLIKYQIGVSEEYTYKAKINEEIKGINVDSYKEINHLLKMIKYYQEVMQNHNRKG</sequence>
<feature type="domain" description="HTH cro/C1-type" evidence="1">
    <location>
        <begin position="12"/>
        <end position="67"/>
    </location>
</feature>
<dbReference type="Proteomes" id="UP001597452">
    <property type="component" value="Unassembled WGS sequence"/>
</dbReference>
<dbReference type="RefSeq" id="WP_377327678.1">
    <property type="nucleotide sequence ID" value="NZ_JBHUMZ010000013.1"/>
</dbReference>
<evidence type="ECO:0000313" key="2">
    <source>
        <dbReference type="EMBL" id="MFD2638100.1"/>
    </source>
</evidence>
<reference evidence="3" key="1">
    <citation type="journal article" date="2019" name="Int. J. Syst. Evol. Microbiol.">
        <title>The Global Catalogue of Microorganisms (GCM) 10K type strain sequencing project: providing services to taxonomists for standard genome sequencing and annotation.</title>
        <authorList>
            <consortium name="The Broad Institute Genomics Platform"/>
            <consortium name="The Broad Institute Genome Sequencing Center for Infectious Disease"/>
            <person name="Wu L."/>
            <person name="Ma J."/>
        </authorList>
    </citation>
    <scope>NUCLEOTIDE SEQUENCE [LARGE SCALE GENOMIC DNA]</scope>
    <source>
        <strain evidence="3">TISTR 1571</strain>
    </source>
</reference>
<protein>
    <submittedName>
        <fullName evidence="2">Helix-turn-helix domain-containing protein</fullName>
    </submittedName>
</protein>
<gene>
    <name evidence="2" type="ORF">ACFSW4_04365</name>
</gene>
<dbReference type="Gene3D" id="1.10.260.40">
    <property type="entry name" value="lambda repressor-like DNA-binding domains"/>
    <property type="match status" value="1"/>
</dbReference>
<dbReference type="Pfam" id="PF13560">
    <property type="entry name" value="HTH_31"/>
    <property type="match status" value="1"/>
</dbReference>
<comment type="caution">
    <text evidence="2">The sequence shown here is derived from an EMBL/GenBank/DDBJ whole genome shotgun (WGS) entry which is preliminary data.</text>
</comment>
<dbReference type="SUPFAM" id="SSF47413">
    <property type="entry name" value="lambda repressor-like DNA-binding domains"/>
    <property type="match status" value="1"/>
</dbReference>